<dbReference type="AlphaFoldDB" id="A0A9Q4GIB5"/>
<name>A0A9Q4GIB5_9CORY</name>
<dbReference type="FunFam" id="3.40.50.1980:FF:000009">
    <property type="entry name" value="Iron-enterobactin transporter periplasmic binding protein"/>
    <property type="match status" value="1"/>
</dbReference>
<evidence type="ECO:0000256" key="3">
    <source>
        <dbReference type="ARBA" id="ARBA00022448"/>
    </source>
</evidence>
<feature type="domain" description="Fe/B12 periplasmic-binding" evidence="6">
    <location>
        <begin position="86"/>
        <end position="358"/>
    </location>
</feature>
<feature type="compositionally biased region" description="Low complexity" evidence="5">
    <location>
        <begin position="44"/>
        <end position="66"/>
    </location>
</feature>
<dbReference type="EMBL" id="JAPMKU010000002">
    <property type="protein sequence ID" value="MCX7468243.1"/>
    <property type="molecule type" value="Genomic_DNA"/>
</dbReference>
<accession>A0A9Q4GIB5</accession>
<dbReference type="InterPro" id="IPR051313">
    <property type="entry name" value="Bact_iron-sidero_bind"/>
</dbReference>
<evidence type="ECO:0000256" key="5">
    <source>
        <dbReference type="SAM" id="MobiDB-lite"/>
    </source>
</evidence>
<organism evidence="7 8">
    <name type="scientific">Corynebacterium pygosceleis</name>
    <dbReference type="NCBI Taxonomy" id="2800406"/>
    <lineage>
        <taxon>Bacteria</taxon>
        <taxon>Bacillati</taxon>
        <taxon>Actinomycetota</taxon>
        <taxon>Actinomycetes</taxon>
        <taxon>Mycobacteriales</taxon>
        <taxon>Corynebacteriaceae</taxon>
        <taxon>Corynebacterium</taxon>
    </lineage>
</organism>
<keyword evidence="4" id="KW-0732">Signal</keyword>
<comment type="similarity">
    <text evidence="2">Belongs to the bacterial solute-binding protein 8 family.</text>
</comment>
<evidence type="ECO:0000256" key="1">
    <source>
        <dbReference type="ARBA" id="ARBA00004196"/>
    </source>
</evidence>
<dbReference type="PROSITE" id="PS51257">
    <property type="entry name" value="PROKAR_LIPOPROTEIN"/>
    <property type="match status" value="1"/>
</dbReference>
<keyword evidence="3" id="KW-0813">Transport</keyword>
<dbReference type="GO" id="GO:0030288">
    <property type="term" value="C:outer membrane-bounded periplasmic space"/>
    <property type="evidence" value="ECO:0007669"/>
    <property type="project" value="TreeGrafter"/>
</dbReference>
<evidence type="ECO:0000256" key="2">
    <source>
        <dbReference type="ARBA" id="ARBA00008814"/>
    </source>
</evidence>
<feature type="region of interest" description="Disordered" evidence="5">
    <location>
        <begin position="35"/>
        <end position="68"/>
    </location>
</feature>
<dbReference type="PANTHER" id="PTHR30532">
    <property type="entry name" value="IRON III DICITRATE-BINDING PERIPLASMIC PROTEIN"/>
    <property type="match status" value="1"/>
</dbReference>
<dbReference type="PANTHER" id="PTHR30532:SF24">
    <property type="entry name" value="FERRIC ENTEROBACTIN-BINDING PERIPLASMIC PROTEIN FEPB"/>
    <property type="match status" value="1"/>
</dbReference>
<dbReference type="PROSITE" id="PS50983">
    <property type="entry name" value="FE_B12_PBP"/>
    <property type="match status" value="1"/>
</dbReference>
<dbReference type="NCBIfam" id="NF008200">
    <property type="entry name" value="PRK10957.1"/>
    <property type="match status" value="1"/>
</dbReference>
<sequence length="358" mass="37638">MTSTSTRDPRHLRRILQVGATTVALALGLAACNSSVEETGSDGDGTSSSTTSAETSATGEATTESSWPRTIDAVNGEVEIPARPERIVSTSVTLTGSLLAIDAPVVASGAGQPDTPFSDSQGFFRQWAGVADERGVSALYNKEPDLEAILAEKPDLVLVAATGRDSAVDLVDQLSPVVPTVVIDYGDKTWEDVTRQLGEITGHEKEAEKALDDFDALVSEVADAITLPEQPVNTMVYLPDGKGANVFTDEAAQSRLLASLGFEIAPIPDSVKGNESKGKRSDIVKVSGENLPVAMNGETVLLAAAPDKRVSEVLADPALAGTAAVQNERVFALGADTFRLDYFSATDMVEKIRELFAS</sequence>
<dbReference type="Pfam" id="PF01497">
    <property type="entry name" value="Peripla_BP_2"/>
    <property type="match status" value="1"/>
</dbReference>
<evidence type="ECO:0000256" key="4">
    <source>
        <dbReference type="ARBA" id="ARBA00022729"/>
    </source>
</evidence>
<dbReference type="RefSeq" id="WP_200252287.1">
    <property type="nucleotide sequence ID" value="NZ_JAENIQ020000001.1"/>
</dbReference>
<protein>
    <submittedName>
        <fullName evidence="7">Fe2+-enterobactin ABC transporter substrate-binding protein</fullName>
    </submittedName>
</protein>
<proteinExistence type="inferred from homology"/>
<evidence type="ECO:0000259" key="6">
    <source>
        <dbReference type="PROSITE" id="PS50983"/>
    </source>
</evidence>
<dbReference type="SUPFAM" id="SSF53807">
    <property type="entry name" value="Helical backbone' metal receptor"/>
    <property type="match status" value="1"/>
</dbReference>
<comment type="caution">
    <text evidence="7">The sequence shown here is derived from an EMBL/GenBank/DDBJ whole genome shotgun (WGS) entry which is preliminary data.</text>
</comment>
<dbReference type="GO" id="GO:1901678">
    <property type="term" value="P:iron coordination entity transport"/>
    <property type="evidence" value="ECO:0007669"/>
    <property type="project" value="UniProtKB-ARBA"/>
</dbReference>
<dbReference type="InterPro" id="IPR002491">
    <property type="entry name" value="ABC_transptr_periplasmic_BD"/>
</dbReference>
<reference evidence="7" key="1">
    <citation type="submission" date="2022-11" db="EMBL/GenBank/DDBJ databases">
        <title>Corynebacterium sp. isolated from Penguins.</title>
        <authorList>
            <person name="Sedlar K."/>
            <person name="Svec P."/>
        </authorList>
    </citation>
    <scope>NUCLEOTIDE SEQUENCE</scope>
    <source>
        <strain evidence="7">P7374</strain>
    </source>
</reference>
<dbReference type="Proteomes" id="UP001071478">
    <property type="component" value="Unassembled WGS sequence"/>
</dbReference>
<comment type="subcellular location">
    <subcellularLocation>
        <location evidence="1">Cell envelope</location>
    </subcellularLocation>
</comment>
<evidence type="ECO:0000313" key="7">
    <source>
        <dbReference type="EMBL" id="MCX7468243.1"/>
    </source>
</evidence>
<dbReference type="Gene3D" id="3.40.50.1980">
    <property type="entry name" value="Nitrogenase molybdenum iron protein domain"/>
    <property type="match status" value="2"/>
</dbReference>
<gene>
    <name evidence="7" type="primary">fepB</name>
    <name evidence="7" type="ORF">OS129_05025</name>
</gene>
<evidence type="ECO:0000313" key="8">
    <source>
        <dbReference type="Proteomes" id="UP001071478"/>
    </source>
</evidence>